<reference evidence="4" key="1">
    <citation type="submission" date="2009-08" db="EMBL/GenBank/DDBJ databases">
        <title>The complete genome of Chitinophaga pinensis DSM 2588.</title>
        <authorList>
            <consortium name="US DOE Joint Genome Institute (JGI-PGF)"/>
            <person name="Lucas S."/>
            <person name="Copeland A."/>
            <person name="Lapidus A."/>
            <person name="Glavina del Rio T."/>
            <person name="Dalin E."/>
            <person name="Tice H."/>
            <person name="Bruce D."/>
            <person name="Goodwin L."/>
            <person name="Pitluck S."/>
            <person name="Kyrpides N."/>
            <person name="Mavromatis K."/>
            <person name="Ivanova N."/>
            <person name="Mikhailova N."/>
            <person name="Sims D."/>
            <person name="Meinche L."/>
            <person name="Brettin T."/>
            <person name="Detter J.C."/>
            <person name="Han C."/>
            <person name="Larimer F."/>
            <person name="Land M."/>
            <person name="Hauser L."/>
            <person name="Markowitz V."/>
            <person name="Cheng J.-F."/>
            <person name="Hugenholtz P."/>
            <person name="Woyke T."/>
            <person name="Wu D."/>
            <person name="Spring S."/>
            <person name="Klenk H.-P."/>
            <person name="Eisen J.A."/>
        </authorList>
    </citation>
    <scope>NUCLEOTIDE SEQUENCE [LARGE SCALE GENOMIC DNA]</scope>
    <source>
        <strain evidence="4">ATCC 43595 / DSM 2588 / LMG 13176 / NBRC 15968 / NCIMB 11800 / UQM 2034</strain>
    </source>
</reference>
<protein>
    <submittedName>
        <fullName evidence="3">Anti-FecI sigma factor, FecR</fullName>
    </submittedName>
</protein>
<evidence type="ECO:0000259" key="1">
    <source>
        <dbReference type="Pfam" id="PF04773"/>
    </source>
</evidence>
<accession>A0A979G7E1</accession>
<dbReference type="InterPro" id="IPR012373">
    <property type="entry name" value="Ferrdict_sens_TM"/>
</dbReference>
<feature type="domain" description="FecR protein" evidence="1">
    <location>
        <begin position="195"/>
        <end position="289"/>
    </location>
</feature>
<dbReference type="OrthoDB" id="629393at2"/>
<gene>
    <name evidence="3" type="ordered locus">Cpin_4659</name>
</gene>
<dbReference type="PANTHER" id="PTHR30273">
    <property type="entry name" value="PERIPLASMIC SIGNAL SENSOR AND SIGMA FACTOR ACTIVATOR FECR-RELATED"/>
    <property type="match status" value="1"/>
</dbReference>
<evidence type="ECO:0000313" key="3">
    <source>
        <dbReference type="EMBL" id="ACU62097.1"/>
    </source>
</evidence>
<evidence type="ECO:0000313" key="4">
    <source>
        <dbReference type="Proteomes" id="UP000002215"/>
    </source>
</evidence>
<feature type="domain" description="Protein FecR C-terminal" evidence="2">
    <location>
        <begin position="363"/>
        <end position="427"/>
    </location>
</feature>
<dbReference type="RefSeq" id="WP_012792265.1">
    <property type="nucleotide sequence ID" value="NC_013132.1"/>
</dbReference>
<dbReference type="Pfam" id="PF16344">
    <property type="entry name" value="FecR_C"/>
    <property type="match status" value="1"/>
</dbReference>
<dbReference type="Gene3D" id="3.55.50.30">
    <property type="match status" value="1"/>
</dbReference>
<name>A0A979G7E1_CHIPD</name>
<reference evidence="3 4" key="2">
    <citation type="journal article" date="2010" name="Stand. Genomic Sci.">
        <title>Complete genome sequence of Chitinophaga pinensis type strain (UQM 2034).</title>
        <authorList>
            <person name="Glavina Del Rio T."/>
            <person name="Abt B."/>
            <person name="Spring S."/>
            <person name="Lapidus A."/>
            <person name="Nolan M."/>
            <person name="Tice H."/>
            <person name="Copeland A."/>
            <person name="Cheng J.F."/>
            <person name="Chen F."/>
            <person name="Bruce D."/>
            <person name="Goodwin L."/>
            <person name="Pitluck S."/>
            <person name="Ivanova N."/>
            <person name="Mavromatis K."/>
            <person name="Mikhailova N."/>
            <person name="Pati A."/>
            <person name="Chen A."/>
            <person name="Palaniappan K."/>
            <person name="Land M."/>
            <person name="Hauser L."/>
            <person name="Chang Y.J."/>
            <person name="Jeffries C.D."/>
            <person name="Chain P."/>
            <person name="Saunders E."/>
            <person name="Detter J.C."/>
            <person name="Brettin T."/>
            <person name="Rohde M."/>
            <person name="Goker M."/>
            <person name="Bristow J."/>
            <person name="Eisen J.A."/>
            <person name="Markowitz V."/>
            <person name="Hugenholtz P."/>
            <person name="Kyrpides N.C."/>
            <person name="Klenk H.P."/>
            <person name="Lucas S."/>
        </authorList>
    </citation>
    <scope>NUCLEOTIDE SEQUENCE [LARGE SCALE GENOMIC DNA]</scope>
    <source>
        <strain evidence="4">ATCC 43595 / DSM 2588 / LMG 13176 / NBRC 15968 / NCIMB 11800 / UQM 2034</strain>
    </source>
</reference>
<dbReference type="PANTHER" id="PTHR30273:SF2">
    <property type="entry name" value="PROTEIN FECR"/>
    <property type="match status" value="1"/>
</dbReference>
<evidence type="ECO:0000259" key="2">
    <source>
        <dbReference type="Pfam" id="PF16344"/>
    </source>
</evidence>
<dbReference type="Pfam" id="PF04773">
    <property type="entry name" value="FecR"/>
    <property type="match status" value="1"/>
</dbReference>
<dbReference type="InterPro" id="IPR006860">
    <property type="entry name" value="FecR"/>
</dbReference>
<dbReference type="EMBL" id="CP001699">
    <property type="protein sequence ID" value="ACU62097.1"/>
    <property type="molecule type" value="Genomic_DNA"/>
</dbReference>
<organism evidence="3 4">
    <name type="scientific">Chitinophaga pinensis (strain ATCC 43595 / DSM 2588 / LMG 13176 / NBRC 15968 / NCIMB 11800 / UQM 2034)</name>
    <dbReference type="NCBI Taxonomy" id="485918"/>
    <lineage>
        <taxon>Bacteria</taxon>
        <taxon>Pseudomonadati</taxon>
        <taxon>Bacteroidota</taxon>
        <taxon>Chitinophagia</taxon>
        <taxon>Chitinophagales</taxon>
        <taxon>Chitinophagaceae</taxon>
        <taxon>Chitinophaga</taxon>
    </lineage>
</organism>
<dbReference type="Proteomes" id="UP000002215">
    <property type="component" value="Chromosome"/>
</dbReference>
<sequence length="430" mass="47295">MTDQEFNSLLKKYRNGECTPEEQALVESWYLELEGSLPDPGTAACDMVQQRIWERVRETSQVAEIQELEGHKRVTLFRRFGPAVAAACLVAAVATFYFNRHQQKQPAPVAKNVVEDAPAGTNKAILTLANGRRIALDDAADGTLAEESGVTIRKNSKGQLVYTVGDPGLPGGNTPLSPQGGSLPEGERNRVAYNTISTPNGGQYQIYLPDSSMVFLNAASSLKYPVKFNGTERRVELKGEGYFEITKNPDKPFRVYSDKQTIEVLGTHFNVSSYDAEPTTTTLAEGQVKITTFSSSYQSTKLPSGEIASEAAQPRNDGKSFILKPGQQAILSASGRNTNGREGKFQITSVNPEEAIAWKDGLFIFRNTELKDVLRQLARWYDVEVDYNSIPAISIEGELPRNVSLLRVLQLIAASSNVSLKLEGRRIMPK</sequence>
<dbReference type="AlphaFoldDB" id="A0A979G7E1"/>
<proteinExistence type="predicted"/>
<dbReference type="InterPro" id="IPR032508">
    <property type="entry name" value="FecR_C"/>
</dbReference>
<dbReference type="Gene3D" id="2.60.120.1440">
    <property type="match status" value="1"/>
</dbReference>
<dbReference type="KEGG" id="cpi:Cpin_4659"/>
<dbReference type="GO" id="GO:0016989">
    <property type="term" value="F:sigma factor antagonist activity"/>
    <property type="evidence" value="ECO:0007669"/>
    <property type="project" value="TreeGrafter"/>
</dbReference>